<dbReference type="AlphaFoldDB" id="A0A5A7V980"/>
<dbReference type="EMBL" id="SSTE01002324">
    <property type="protein sequence ID" value="KAA0063760.1"/>
    <property type="molecule type" value="Genomic_DNA"/>
</dbReference>
<dbReference type="EMBL" id="SSTD01013863">
    <property type="protein sequence ID" value="TYK05512.1"/>
    <property type="molecule type" value="Genomic_DNA"/>
</dbReference>
<gene>
    <name evidence="3" type="ORF">E5676_scaffold178G00110</name>
    <name evidence="2" type="ORF">E6C27_scaffold1290G00490</name>
</gene>
<accession>A0A5A7V980</accession>
<dbReference type="Pfam" id="PF03004">
    <property type="entry name" value="Transposase_24"/>
    <property type="match status" value="1"/>
</dbReference>
<dbReference type="InterPro" id="IPR004252">
    <property type="entry name" value="Probable_transposase_24"/>
</dbReference>
<dbReference type="Proteomes" id="UP000321947">
    <property type="component" value="Unassembled WGS sequence"/>
</dbReference>
<reference evidence="4 5" key="1">
    <citation type="submission" date="2019-08" db="EMBL/GenBank/DDBJ databases">
        <title>Draft genome sequences of two oriental melons (Cucumis melo L. var makuwa).</title>
        <authorList>
            <person name="Kwon S.-Y."/>
        </authorList>
    </citation>
    <scope>NUCLEOTIDE SEQUENCE [LARGE SCALE GENOMIC DNA]</scope>
    <source>
        <strain evidence="5">cv. Chang Bougi</strain>
        <strain evidence="4">cv. SW 3</strain>
        <tissue evidence="2">Leaf</tissue>
    </source>
</reference>
<feature type="compositionally biased region" description="Polar residues" evidence="1">
    <location>
        <begin position="208"/>
        <end position="217"/>
    </location>
</feature>
<feature type="region of interest" description="Disordered" evidence="1">
    <location>
        <begin position="174"/>
        <end position="217"/>
    </location>
</feature>
<proteinExistence type="predicted"/>
<feature type="compositionally biased region" description="Polar residues" evidence="1">
    <location>
        <begin position="93"/>
        <end position="119"/>
    </location>
</feature>
<name>A0A5A7V980_CUCMM</name>
<feature type="compositionally biased region" description="Basic and acidic residues" evidence="1">
    <location>
        <begin position="1"/>
        <end position="10"/>
    </location>
</feature>
<organism evidence="2 4">
    <name type="scientific">Cucumis melo var. makuwa</name>
    <name type="common">Oriental melon</name>
    <dbReference type="NCBI Taxonomy" id="1194695"/>
    <lineage>
        <taxon>Eukaryota</taxon>
        <taxon>Viridiplantae</taxon>
        <taxon>Streptophyta</taxon>
        <taxon>Embryophyta</taxon>
        <taxon>Tracheophyta</taxon>
        <taxon>Spermatophyta</taxon>
        <taxon>Magnoliopsida</taxon>
        <taxon>eudicotyledons</taxon>
        <taxon>Gunneridae</taxon>
        <taxon>Pentapetalae</taxon>
        <taxon>rosids</taxon>
        <taxon>fabids</taxon>
        <taxon>Cucurbitales</taxon>
        <taxon>Cucurbitaceae</taxon>
        <taxon>Benincaseae</taxon>
        <taxon>Cucumis</taxon>
    </lineage>
</organism>
<evidence type="ECO:0000256" key="1">
    <source>
        <dbReference type="SAM" id="MobiDB-lite"/>
    </source>
</evidence>
<protein>
    <submittedName>
        <fullName evidence="2">CACTA en-spm transposon protein</fullName>
    </submittedName>
</protein>
<sequence length="217" mass="24468">MHEHIEDDTLCRPGVDPTESYIQKNEKSPISITLGAEKPTSLHVVWFSNTIDVLTEDTVSIRCLTWVDVPPEYIEVVKGGLQEKSRTKKATRAKQSYNHNSESKSFLQQQHELTKQQGQPVDRVKLFQKTNANMSGQFISQVAVDVHSQPTPEGSQSLSGDKMCETIWSRRSDYSKGLGWDSKPKSRKSTSSYSSSYPQETHPKEVNKLSSSFECSQ</sequence>
<evidence type="ECO:0000313" key="3">
    <source>
        <dbReference type="EMBL" id="TYK05512.1"/>
    </source>
</evidence>
<evidence type="ECO:0000313" key="5">
    <source>
        <dbReference type="Proteomes" id="UP000321947"/>
    </source>
</evidence>
<evidence type="ECO:0000313" key="4">
    <source>
        <dbReference type="Proteomes" id="UP000321393"/>
    </source>
</evidence>
<dbReference type="OrthoDB" id="1921870at2759"/>
<feature type="region of interest" description="Disordered" evidence="1">
    <location>
        <begin position="1"/>
        <end position="21"/>
    </location>
</feature>
<evidence type="ECO:0000313" key="2">
    <source>
        <dbReference type="EMBL" id="KAA0063760.1"/>
    </source>
</evidence>
<dbReference type="Proteomes" id="UP000321393">
    <property type="component" value="Unassembled WGS sequence"/>
</dbReference>
<comment type="caution">
    <text evidence="2">The sequence shown here is derived from an EMBL/GenBank/DDBJ whole genome shotgun (WGS) entry which is preliminary data.</text>
</comment>
<feature type="region of interest" description="Disordered" evidence="1">
    <location>
        <begin position="84"/>
        <end position="119"/>
    </location>
</feature>